<dbReference type="Proteomes" id="UP001362999">
    <property type="component" value="Unassembled WGS sequence"/>
</dbReference>
<proteinExistence type="predicted"/>
<name>A0AAW0B8R1_9AGAR</name>
<organism evidence="2 3">
    <name type="scientific">Favolaschia claudopus</name>
    <dbReference type="NCBI Taxonomy" id="2862362"/>
    <lineage>
        <taxon>Eukaryota</taxon>
        <taxon>Fungi</taxon>
        <taxon>Dikarya</taxon>
        <taxon>Basidiomycota</taxon>
        <taxon>Agaricomycotina</taxon>
        <taxon>Agaricomycetes</taxon>
        <taxon>Agaricomycetidae</taxon>
        <taxon>Agaricales</taxon>
        <taxon>Marasmiineae</taxon>
        <taxon>Mycenaceae</taxon>
        <taxon>Favolaschia</taxon>
    </lineage>
</organism>
<reference evidence="2 3" key="1">
    <citation type="journal article" date="2024" name="J Genomics">
        <title>Draft genome sequencing and assembly of Favolaschia claudopus CIRM-BRFM 2984 isolated from oak limbs.</title>
        <authorList>
            <person name="Navarro D."/>
            <person name="Drula E."/>
            <person name="Chaduli D."/>
            <person name="Cazenave R."/>
            <person name="Ahrendt S."/>
            <person name="Wang J."/>
            <person name="Lipzen A."/>
            <person name="Daum C."/>
            <person name="Barry K."/>
            <person name="Grigoriev I.V."/>
            <person name="Favel A."/>
            <person name="Rosso M.N."/>
            <person name="Martin F."/>
        </authorList>
    </citation>
    <scope>NUCLEOTIDE SEQUENCE [LARGE SCALE GENOMIC DNA]</scope>
    <source>
        <strain evidence="2 3">CIRM-BRFM 2984</strain>
    </source>
</reference>
<evidence type="ECO:0000313" key="2">
    <source>
        <dbReference type="EMBL" id="KAK7021662.1"/>
    </source>
</evidence>
<accession>A0AAW0B8R1</accession>
<dbReference type="Pfam" id="PF20414">
    <property type="entry name" value="DUF6698"/>
    <property type="match status" value="1"/>
</dbReference>
<feature type="region of interest" description="Disordered" evidence="1">
    <location>
        <begin position="1"/>
        <end position="31"/>
    </location>
</feature>
<feature type="compositionally biased region" description="Low complexity" evidence="1">
    <location>
        <begin position="12"/>
        <end position="21"/>
    </location>
</feature>
<evidence type="ECO:0000256" key="1">
    <source>
        <dbReference type="SAM" id="MobiDB-lite"/>
    </source>
</evidence>
<dbReference type="AlphaFoldDB" id="A0AAW0B8R1"/>
<gene>
    <name evidence="2" type="ORF">R3P38DRAFT_2962691</name>
</gene>
<evidence type="ECO:0000313" key="3">
    <source>
        <dbReference type="Proteomes" id="UP001362999"/>
    </source>
</evidence>
<sequence>MPDLPPPPPAPSGVSSSAPAAPTVPPASSLPPAVKRRYDEISLMNAFERLISASKHFPRGVNPFFDISLVMTHGTESNWGEGSSSFTDKELRYAAAFDKLFAVAPELLDPIKQFYLEMAEKPEQWERLVTTMRQAATSARTSDTNGLKHKLLYFVPNPTKHVIYPPVSTHEKKTDRGLSHPMLRHFIIGYADRLKLPPLVFPTVNSPILQNISAGKYKLLYKPYPSFLYADDSYNPDVLDGGLLRGDAIPRFLRHIWLGPQYAILGAGKKISKTSNASLHNVKKVTPEMICYAVVQRLDTLCHGTRRYRGRMAAGASGLVPTAGFWWRN</sequence>
<feature type="non-terminal residue" evidence="2">
    <location>
        <position position="329"/>
    </location>
</feature>
<comment type="caution">
    <text evidence="2">The sequence shown here is derived from an EMBL/GenBank/DDBJ whole genome shotgun (WGS) entry which is preliminary data.</text>
</comment>
<protein>
    <submittedName>
        <fullName evidence="2">Uncharacterized protein</fullName>
    </submittedName>
</protein>
<dbReference type="InterPro" id="IPR046521">
    <property type="entry name" value="DUF6698"/>
</dbReference>
<feature type="compositionally biased region" description="Pro residues" evidence="1">
    <location>
        <begin position="1"/>
        <end position="11"/>
    </location>
</feature>
<keyword evidence="3" id="KW-1185">Reference proteome</keyword>
<dbReference type="EMBL" id="JAWWNJ010000038">
    <property type="protein sequence ID" value="KAK7021662.1"/>
    <property type="molecule type" value="Genomic_DNA"/>
</dbReference>